<evidence type="ECO:0000313" key="2">
    <source>
        <dbReference type="EMBL" id="CAE7347866.1"/>
    </source>
</evidence>
<dbReference type="Proteomes" id="UP000601435">
    <property type="component" value="Unassembled WGS sequence"/>
</dbReference>
<protein>
    <submittedName>
        <fullName evidence="2">TetA protein</fullName>
    </submittedName>
</protein>
<dbReference type="EMBL" id="CAJNJA010014691">
    <property type="protein sequence ID" value="CAE7347866.1"/>
    <property type="molecule type" value="Genomic_DNA"/>
</dbReference>
<gene>
    <name evidence="2" type="primary">tetA</name>
    <name evidence="2" type="ORF">SNEC2469_LOCUS9012</name>
</gene>
<proteinExistence type="predicted"/>
<reference evidence="2" key="1">
    <citation type="submission" date="2021-02" db="EMBL/GenBank/DDBJ databases">
        <authorList>
            <person name="Dougan E. K."/>
            <person name="Rhodes N."/>
            <person name="Thang M."/>
            <person name="Chan C."/>
        </authorList>
    </citation>
    <scope>NUCLEOTIDE SEQUENCE</scope>
</reference>
<evidence type="ECO:0000256" key="1">
    <source>
        <dbReference type="SAM" id="MobiDB-lite"/>
    </source>
</evidence>
<feature type="region of interest" description="Disordered" evidence="1">
    <location>
        <begin position="49"/>
        <end position="77"/>
    </location>
</feature>
<organism evidence="2 3">
    <name type="scientific">Symbiodinium necroappetens</name>
    <dbReference type="NCBI Taxonomy" id="1628268"/>
    <lineage>
        <taxon>Eukaryota</taxon>
        <taxon>Sar</taxon>
        <taxon>Alveolata</taxon>
        <taxon>Dinophyceae</taxon>
        <taxon>Suessiales</taxon>
        <taxon>Symbiodiniaceae</taxon>
        <taxon>Symbiodinium</taxon>
    </lineage>
</organism>
<comment type="caution">
    <text evidence="2">The sequence shown here is derived from an EMBL/GenBank/DDBJ whole genome shotgun (WGS) entry which is preliminary data.</text>
</comment>
<accession>A0A812PV17</accession>
<dbReference type="OrthoDB" id="428388at2759"/>
<keyword evidence="3" id="KW-1185">Reference proteome</keyword>
<sequence length="340" mass="37823">MCHFCRGQLWAVPPAHRDPARYAPAAGADPPRGYDDPVFYVASEGARPFQGRTAADRAAQRPRTMPKAKPPPTPAMIAAQNSNSFIARGAGYQAGPRRPKAKAAPDAAFRAAERELIALLGHCQSPEKRGHAKFALDERKTAGMKQSTEPDEEASLLQVQVKDTQDEKEQAEEANAPTFAVTTRVYEAELPYLKQFLKYYLHDVKVKRVYLFCTQKSEEKAIRAAVRGFGFSDNQVTFVDSYRSHGLQRMNYHAVKEHFLLDVDCDEFVVPPKGGLHGVVRSDPHADAYHLEWTCYPSDDLKLSFQPKGIPCTGYKGMIRTKSMHLGLPGVSEKEFSVAE</sequence>
<name>A0A812PV17_9DINO</name>
<evidence type="ECO:0000313" key="3">
    <source>
        <dbReference type="Proteomes" id="UP000601435"/>
    </source>
</evidence>
<feature type="non-terminal residue" evidence="2">
    <location>
        <position position="340"/>
    </location>
</feature>
<dbReference type="AlphaFoldDB" id="A0A812PV17"/>